<reference evidence="4" key="1">
    <citation type="submission" date="2018-10" db="EMBL/GenBank/DDBJ databases">
        <title>Fifty Aureobasidium pullulans genomes reveal a recombining polyextremotolerant generalist.</title>
        <authorList>
            <person name="Gostincar C."/>
            <person name="Turk M."/>
            <person name="Zajc J."/>
            <person name="Gunde-Cimerman N."/>
        </authorList>
    </citation>
    <scope>NUCLEOTIDE SEQUENCE [LARGE SCALE GENOMIC DNA]</scope>
    <source>
        <strain evidence="4">EXF-10085</strain>
    </source>
</reference>
<dbReference type="Gene3D" id="3.30.900.10">
    <property type="entry name" value="HORMA domain"/>
    <property type="match status" value="1"/>
</dbReference>
<evidence type="ECO:0000313" key="4">
    <source>
        <dbReference type="EMBL" id="THX12253.1"/>
    </source>
</evidence>
<dbReference type="AlphaFoldDB" id="A0A4S9CXB6"/>
<feature type="compositionally biased region" description="Polar residues" evidence="2">
    <location>
        <begin position="221"/>
        <end position="236"/>
    </location>
</feature>
<comment type="similarity">
    <text evidence="1">Belongs to the MAD2 family.</text>
</comment>
<dbReference type="InterPro" id="IPR003511">
    <property type="entry name" value="HORMA_dom"/>
</dbReference>
<accession>A0A4S9CXB6</accession>
<evidence type="ECO:0000256" key="1">
    <source>
        <dbReference type="ARBA" id="ARBA00010348"/>
    </source>
</evidence>
<evidence type="ECO:0000259" key="3">
    <source>
        <dbReference type="PROSITE" id="PS50815"/>
    </source>
</evidence>
<keyword evidence="4" id="KW-0238">DNA-binding</keyword>
<dbReference type="SUPFAM" id="SSF56019">
    <property type="entry name" value="The spindle assembly checkpoint protein mad2"/>
    <property type="match status" value="1"/>
</dbReference>
<dbReference type="PANTHER" id="PTHR11842:SF10">
    <property type="entry name" value="MITOTIC SPINDLE ASSEMBLY CHECKPOINT PROTEIN MAD2B"/>
    <property type="match status" value="1"/>
</dbReference>
<organism evidence="4">
    <name type="scientific">Aureobasidium pullulans</name>
    <name type="common">Black yeast</name>
    <name type="synonym">Pullularia pullulans</name>
    <dbReference type="NCBI Taxonomy" id="5580"/>
    <lineage>
        <taxon>Eukaryota</taxon>
        <taxon>Fungi</taxon>
        <taxon>Dikarya</taxon>
        <taxon>Ascomycota</taxon>
        <taxon>Pezizomycotina</taxon>
        <taxon>Dothideomycetes</taxon>
        <taxon>Dothideomycetidae</taxon>
        <taxon>Dothideales</taxon>
        <taxon>Saccotheciaceae</taxon>
        <taxon>Aureobasidium</taxon>
    </lineage>
</organism>
<protein>
    <submittedName>
        <fullName evidence="4">DNA-binding protein</fullName>
    </submittedName>
</protein>
<dbReference type="InterPro" id="IPR036570">
    <property type="entry name" value="HORMA_dom_sf"/>
</dbReference>
<dbReference type="PROSITE" id="PS50815">
    <property type="entry name" value="HORMA"/>
    <property type="match status" value="1"/>
</dbReference>
<evidence type="ECO:0000256" key="2">
    <source>
        <dbReference type="SAM" id="MobiDB-lite"/>
    </source>
</evidence>
<comment type="caution">
    <text evidence="4">The sequence shown here is derived from an EMBL/GenBank/DDBJ whole genome shotgun (WGS) entry which is preliminary data.</text>
</comment>
<dbReference type="EMBL" id="QZAS01000012">
    <property type="protein sequence ID" value="THX12253.1"/>
    <property type="molecule type" value="Genomic_DNA"/>
</dbReference>
<proteinExistence type="inferred from homology"/>
<sequence length="262" mass="29717">MARNMGLTRLERQDASWNATQSIAVHHFVSLAINMDDSDVIVTFQTFVAVFSDFLIVAIHTILYERDIYPRDSFLSAKKYNYSVRQSRHPKVCQWITDAVAAVQTELLKGTVDRVALVIYSAQDMPLERFVFDLSRFPFVPKEYHFTPMSRTTDDGENVAVLPRVDLEEQMRATMSRLSTCGSRLKPLPENCTFTLAIELRDNTSPPIGHPQPWIPAQPDLRNTNPEAARNNSRTTPLRSVAAGDMVFETWIEEAKAKLDPA</sequence>
<dbReference type="PANTHER" id="PTHR11842">
    <property type="entry name" value="MITOTIC SPINDLE ASSEMBLY CHECKPOINT PROTEIN MAD2"/>
    <property type="match status" value="1"/>
</dbReference>
<name>A0A4S9CXB6_AURPU</name>
<gene>
    <name evidence="4" type="ORF">D6D13_04322</name>
</gene>
<dbReference type="GO" id="GO:0016035">
    <property type="term" value="C:zeta DNA polymerase complex"/>
    <property type="evidence" value="ECO:0007669"/>
    <property type="project" value="TreeGrafter"/>
</dbReference>
<feature type="domain" description="HORMA" evidence="3">
    <location>
        <begin position="45"/>
        <end position="252"/>
    </location>
</feature>
<feature type="region of interest" description="Disordered" evidence="2">
    <location>
        <begin position="213"/>
        <end position="236"/>
    </location>
</feature>
<dbReference type="GO" id="GO:0003677">
    <property type="term" value="F:DNA binding"/>
    <property type="evidence" value="ECO:0007669"/>
    <property type="project" value="UniProtKB-KW"/>
</dbReference>
<dbReference type="Pfam" id="PF02301">
    <property type="entry name" value="HORMA"/>
    <property type="match status" value="1"/>
</dbReference>
<dbReference type="InterPro" id="IPR045091">
    <property type="entry name" value="Mad2-like"/>
</dbReference>